<accession>A0A0W0RJC0</accession>
<evidence type="ECO:0000256" key="1">
    <source>
        <dbReference type="ARBA" id="ARBA00004141"/>
    </source>
</evidence>
<dbReference type="Proteomes" id="UP000054695">
    <property type="component" value="Unassembled WGS sequence"/>
</dbReference>
<comment type="caution">
    <text evidence="7">The sequence shown here is derived from an EMBL/GenBank/DDBJ whole genome shotgun (WGS) entry which is preliminary data.</text>
</comment>
<feature type="transmembrane region" description="Helical" evidence="5">
    <location>
        <begin position="12"/>
        <end position="31"/>
    </location>
</feature>
<dbReference type="Pfam" id="PF04138">
    <property type="entry name" value="GtrA_DPMS_TM"/>
    <property type="match status" value="1"/>
</dbReference>
<dbReference type="GO" id="GO:0016020">
    <property type="term" value="C:membrane"/>
    <property type="evidence" value="ECO:0007669"/>
    <property type="project" value="UniProtKB-SubCell"/>
</dbReference>
<feature type="transmembrane region" description="Helical" evidence="5">
    <location>
        <begin position="108"/>
        <end position="128"/>
    </location>
</feature>
<evidence type="ECO:0000313" key="8">
    <source>
        <dbReference type="Proteomes" id="UP000054695"/>
    </source>
</evidence>
<proteinExistence type="predicted"/>
<reference evidence="7 8" key="1">
    <citation type="submission" date="2015-11" db="EMBL/GenBank/DDBJ databases">
        <title>Genomic analysis of 38 Legionella species identifies large and diverse effector repertoires.</title>
        <authorList>
            <person name="Burstein D."/>
            <person name="Amaro F."/>
            <person name="Zusman T."/>
            <person name="Lifshitz Z."/>
            <person name="Cohen O."/>
            <person name="Gilbert J.A."/>
            <person name="Pupko T."/>
            <person name="Shuman H.A."/>
            <person name="Segal G."/>
        </authorList>
    </citation>
    <scope>NUCLEOTIDE SEQUENCE [LARGE SCALE GENOMIC DNA]</scope>
    <source>
        <strain evidence="7 8">WIGA</strain>
    </source>
</reference>
<feature type="domain" description="GtrA/DPMS transmembrane" evidence="6">
    <location>
        <begin position="13"/>
        <end position="130"/>
    </location>
</feature>
<feature type="transmembrane region" description="Helical" evidence="5">
    <location>
        <begin position="37"/>
        <end position="60"/>
    </location>
</feature>
<dbReference type="PATRIC" id="fig|447.4.peg.2901"/>
<dbReference type="STRING" id="447.Lboz_2727"/>
<evidence type="ECO:0000259" key="6">
    <source>
        <dbReference type="Pfam" id="PF04138"/>
    </source>
</evidence>
<evidence type="ECO:0000256" key="3">
    <source>
        <dbReference type="ARBA" id="ARBA00022989"/>
    </source>
</evidence>
<evidence type="ECO:0000256" key="4">
    <source>
        <dbReference type="ARBA" id="ARBA00023136"/>
    </source>
</evidence>
<dbReference type="InterPro" id="IPR007267">
    <property type="entry name" value="GtrA_DPMS_TM"/>
</dbReference>
<dbReference type="EMBL" id="LNXU01000032">
    <property type="protein sequence ID" value="KTC71150.1"/>
    <property type="molecule type" value="Genomic_DNA"/>
</dbReference>
<organism evidence="7 8">
    <name type="scientific">Legionella bozemanae</name>
    <name type="common">Fluoribacter bozemanae</name>
    <dbReference type="NCBI Taxonomy" id="447"/>
    <lineage>
        <taxon>Bacteria</taxon>
        <taxon>Pseudomonadati</taxon>
        <taxon>Pseudomonadota</taxon>
        <taxon>Gammaproteobacteria</taxon>
        <taxon>Legionellales</taxon>
        <taxon>Legionellaceae</taxon>
        <taxon>Legionella</taxon>
    </lineage>
</organism>
<keyword evidence="8" id="KW-1185">Reference proteome</keyword>
<comment type="subcellular location">
    <subcellularLocation>
        <location evidence="1">Membrane</location>
        <topology evidence="1">Multi-pass membrane protein</topology>
    </subcellularLocation>
</comment>
<sequence>MFYYFKSKQFIAFLMAGVIAVIVNFCSRILYSYSFSFSTSIILAYVTGMVVSFILTKFFVFKASQQTFTRSIIFFILINLIGMSQTLLVSLLFAHYFLPAMDIKSLEIAHAIGLASPTFTTYLGHKFLTFREKI</sequence>
<dbReference type="GO" id="GO:0000271">
    <property type="term" value="P:polysaccharide biosynthetic process"/>
    <property type="evidence" value="ECO:0007669"/>
    <property type="project" value="InterPro"/>
</dbReference>
<gene>
    <name evidence="7" type="ORF">Lboz_2727</name>
</gene>
<evidence type="ECO:0000256" key="2">
    <source>
        <dbReference type="ARBA" id="ARBA00022692"/>
    </source>
</evidence>
<feature type="transmembrane region" description="Helical" evidence="5">
    <location>
        <begin position="72"/>
        <end position="96"/>
    </location>
</feature>
<name>A0A0W0RJC0_LEGBO</name>
<keyword evidence="2 5" id="KW-0812">Transmembrane</keyword>
<keyword evidence="3 5" id="KW-1133">Transmembrane helix</keyword>
<dbReference type="RefSeq" id="WP_115684280.1">
    <property type="nucleotide sequence ID" value="NZ_CAAAIY010000002.1"/>
</dbReference>
<keyword evidence="4 5" id="KW-0472">Membrane</keyword>
<dbReference type="AlphaFoldDB" id="A0A0W0RJC0"/>
<protein>
    <submittedName>
        <fullName evidence="7">GtrA-like protein</fullName>
    </submittedName>
</protein>
<dbReference type="OrthoDB" id="7060875at2"/>
<evidence type="ECO:0000313" key="7">
    <source>
        <dbReference type="EMBL" id="KTC71150.1"/>
    </source>
</evidence>
<evidence type="ECO:0000256" key="5">
    <source>
        <dbReference type="SAM" id="Phobius"/>
    </source>
</evidence>